<reference evidence="2" key="2">
    <citation type="journal article" date="2022" name="Res Sq">
        <title>Evolution of multicellular longitudinally dividing oral cavity symbionts (Neisseriaceae).</title>
        <authorList>
            <person name="Nyongesa S."/>
            <person name="Weber P."/>
            <person name="Bernet E."/>
            <person name="Pullido F."/>
            <person name="Nieckarz M."/>
            <person name="Delaby M."/>
            <person name="Nieves C."/>
            <person name="Viehboeck T."/>
            <person name="Krause N."/>
            <person name="Rivera-Millot A."/>
            <person name="Nakamura A."/>
            <person name="Vischer N."/>
            <person name="VanNieuwenhze M."/>
            <person name="Brun Y."/>
            <person name="Cava F."/>
            <person name="Bulgheresi S."/>
            <person name="Veyrier F."/>
        </authorList>
    </citation>
    <scope>NUCLEOTIDE SEQUENCE</scope>
    <source>
        <strain evidence="2">SAG 1488-6</strain>
    </source>
</reference>
<evidence type="ECO:0000313" key="3">
    <source>
        <dbReference type="Proteomes" id="UP000832034"/>
    </source>
</evidence>
<protein>
    <submittedName>
        <fullName evidence="2">Uncharacterized protein</fullName>
    </submittedName>
</protein>
<feature type="transmembrane region" description="Helical" evidence="1">
    <location>
        <begin position="37"/>
        <end position="61"/>
    </location>
</feature>
<keyword evidence="1" id="KW-0812">Transmembrane</keyword>
<proteinExistence type="predicted"/>
<reference evidence="2" key="1">
    <citation type="submission" date="2021-12" db="EMBL/GenBank/DDBJ databases">
        <authorList>
            <person name="Veyrier F.J."/>
        </authorList>
    </citation>
    <scope>NUCLEOTIDE SEQUENCE</scope>
    <source>
        <strain evidence="2">SAG 1488-6</strain>
    </source>
</reference>
<keyword evidence="1" id="KW-0472">Membrane</keyword>
<dbReference type="RefSeq" id="WP_019957347.1">
    <property type="nucleotide sequence ID" value="NZ_CP091512.1"/>
</dbReference>
<organism evidence="2 3">
    <name type="scientific">Vitreoscilla stercoraria</name>
    <dbReference type="NCBI Taxonomy" id="61"/>
    <lineage>
        <taxon>Bacteria</taxon>
        <taxon>Pseudomonadati</taxon>
        <taxon>Pseudomonadota</taxon>
        <taxon>Betaproteobacteria</taxon>
        <taxon>Neisseriales</taxon>
        <taxon>Neisseriaceae</taxon>
        <taxon>Vitreoscilla</taxon>
    </lineage>
</organism>
<feature type="transmembrane region" description="Helical" evidence="1">
    <location>
        <begin position="67"/>
        <end position="90"/>
    </location>
</feature>
<keyword evidence="3" id="KW-1185">Reference proteome</keyword>
<sequence>MMWLIWLGMSIVSAISGLMSSRRYLKSTSANRGSITFYHVVAALNYVLFAFGLVSIAGYLLALGTLVQINLLLLQTITCVMNVSIALSALRKVGRILKENGQQKGVEMVTRRLPQQI</sequence>
<evidence type="ECO:0000256" key="1">
    <source>
        <dbReference type="SAM" id="Phobius"/>
    </source>
</evidence>
<dbReference type="EMBL" id="CP091512">
    <property type="protein sequence ID" value="UOO91912.1"/>
    <property type="molecule type" value="Genomic_DNA"/>
</dbReference>
<accession>A0ABY4E826</accession>
<keyword evidence="1" id="KW-1133">Transmembrane helix</keyword>
<dbReference type="Proteomes" id="UP000832034">
    <property type="component" value="Chromosome"/>
</dbReference>
<evidence type="ECO:0000313" key="2">
    <source>
        <dbReference type="EMBL" id="UOO91912.1"/>
    </source>
</evidence>
<name>A0ABY4E826_VITST</name>
<feature type="transmembrane region" description="Helical" evidence="1">
    <location>
        <begin position="6"/>
        <end position="25"/>
    </location>
</feature>
<gene>
    <name evidence="2" type="ORF">LVJ81_09740</name>
</gene>